<dbReference type="InterPro" id="IPR007597">
    <property type="entry name" value="CheC"/>
</dbReference>
<dbReference type="KEGG" id="mend:L6E24_10725"/>
<dbReference type="GO" id="GO:0006935">
    <property type="term" value="P:chemotaxis"/>
    <property type="evidence" value="ECO:0007669"/>
    <property type="project" value="UniProtKB-KW"/>
</dbReference>
<evidence type="ECO:0000313" key="4">
    <source>
        <dbReference type="EMBL" id="UUX91830.1"/>
    </source>
</evidence>
<protein>
    <submittedName>
        <fullName evidence="4">Chemotaxis protein CheC</fullName>
    </submittedName>
</protein>
<dbReference type="RefSeq" id="WP_257741980.1">
    <property type="nucleotide sequence ID" value="NZ_CP096115.1"/>
</dbReference>
<keyword evidence="5" id="KW-1185">Reference proteome</keyword>
<organism evidence="4 5">
    <name type="scientific">Methanoplanus endosymbiosus</name>
    <dbReference type="NCBI Taxonomy" id="33865"/>
    <lineage>
        <taxon>Archaea</taxon>
        <taxon>Methanobacteriati</taxon>
        <taxon>Methanobacteriota</taxon>
        <taxon>Stenosarchaea group</taxon>
        <taxon>Methanomicrobia</taxon>
        <taxon>Methanomicrobiales</taxon>
        <taxon>Methanomicrobiaceae</taxon>
        <taxon>Methanoplanus</taxon>
    </lineage>
</organism>
<keyword evidence="1" id="KW-0145">Chemotaxis</keyword>
<dbReference type="EMBL" id="CP096115">
    <property type="protein sequence ID" value="UUX91830.1"/>
    <property type="molecule type" value="Genomic_DNA"/>
</dbReference>
<evidence type="ECO:0000259" key="3">
    <source>
        <dbReference type="Pfam" id="PF04509"/>
    </source>
</evidence>
<accession>A0A9E7TJK7</accession>
<dbReference type="InterPro" id="IPR028976">
    <property type="entry name" value="CheC-like_sf"/>
</dbReference>
<name>A0A9E7TJK7_9EURY</name>
<keyword evidence="2" id="KW-0378">Hydrolase</keyword>
<dbReference type="InterPro" id="IPR050992">
    <property type="entry name" value="CheZ_family_phosphatases"/>
</dbReference>
<dbReference type="GO" id="GO:0016787">
    <property type="term" value="F:hydrolase activity"/>
    <property type="evidence" value="ECO:0007669"/>
    <property type="project" value="UniProtKB-KW"/>
</dbReference>
<dbReference type="Pfam" id="PF04509">
    <property type="entry name" value="CheC"/>
    <property type="match status" value="2"/>
</dbReference>
<dbReference type="GeneID" id="74308180"/>
<dbReference type="Proteomes" id="UP001060368">
    <property type="component" value="Chromosome"/>
</dbReference>
<proteinExistence type="predicted"/>
<evidence type="ECO:0000256" key="1">
    <source>
        <dbReference type="ARBA" id="ARBA00022500"/>
    </source>
</evidence>
<dbReference type="CDD" id="cd17909">
    <property type="entry name" value="CheC_ClassI"/>
    <property type="match status" value="1"/>
</dbReference>
<gene>
    <name evidence="4" type="ORF">L6E24_10725</name>
</gene>
<dbReference type="Gene3D" id="3.40.1550.10">
    <property type="entry name" value="CheC-like"/>
    <property type="match status" value="1"/>
</dbReference>
<evidence type="ECO:0000256" key="2">
    <source>
        <dbReference type="ARBA" id="ARBA00022801"/>
    </source>
</evidence>
<dbReference type="SUPFAM" id="SSF103039">
    <property type="entry name" value="CheC-like"/>
    <property type="match status" value="1"/>
</dbReference>
<feature type="domain" description="CheC-like protein" evidence="3">
    <location>
        <begin position="104"/>
        <end position="139"/>
    </location>
</feature>
<dbReference type="PANTHER" id="PTHR43693">
    <property type="entry name" value="PROTEIN PHOSPHATASE CHEZ"/>
    <property type="match status" value="1"/>
</dbReference>
<evidence type="ECO:0000313" key="5">
    <source>
        <dbReference type="Proteomes" id="UP001060368"/>
    </source>
</evidence>
<dbReference type="AlphaFoldDB" id="A0A9E7TJK7"/>
<reference evidence="4" key="1">
    <citation type="submission" date="2022-04" db="EMBL/GenBank/DDBJ databases">
        <title>Complete genome of Methanoplanus endosymbiosus DSM 3599.</title>
        <authorList>
            <person name="Chen S.-C."/>
            <person name="You Y.-T."/>
            <person name="Zhou Y.-Z."/>
            <person name="Lai M.-C."/>
        </authorList>
    </citation>
    <scope>NUCLEOTIDE SEQUENCE</scope>
    <source>
        <strain evidence="4">DSM 3599</strain>
    </source>
</reference>
<dbReference type="PANTHER" id="PTHR43693:SF1">
    <property type="entry name" value="PROTEIN PHOSPHATASE CHEZ"/>
    <property type="match status" value="1"/>
</dbReference>
<sequence length="204" mass="22096">MQLTDKQLDAMAELGNIGASHAATSLSTMLMSQIDMTVPEAIMVDIANISDYFGDEISALVVFEIQGELHPGGYVVLHLPRESAIRLTNTMLGSTDMERELNEMDESALLEVGNIMVSQFLDATATLLGIVMLPSPPAIAIDMAHAAFASIVAQIAVDIDEIILFRTELKSGMHDIQSTIVMLPDTNTLDTILKLLDEVLNPQL</sequence>
<feature type="domain" description="CheC-like protein" evidence="3">
    <location>
        <begin position="7"/>
        <end position="42"/>
    </location>
</feature>